<dbReference type="InterPro" id="IPR000182">
    <property type="entry name" value="GNAT_dom"/>
</dbReference>
<dbReference type="SUPFAM" id="SSF55729">
    <property type="entry name" value="Acyl-CoA N-acyltransferases (Nat)"/>
    <property type="match status" value="1"/>
</dbReference>
<dbReference type="GO" id="GO:0005737">
    <property type="term" value="C:cytoplasm"/>
    <property type="evidence" value="ECO:0007669"/>
    <property type="project" value="TreeGrafter"/>
</dbReference>
<organism evidence="4 5">
    <name type="scientific">Desulfobacula phenolica</name>
    <dbReference type="NCBI Taxonomy" id="90732"/>
    <lineage>
        <taxon>Bacteria</taxon>
        <taxon>Pseudomonadati</taxon>
        <taxon>Thermodesulfobacteriota</taxon>
        <taxon>Desulfobacteria</taxon>
        <taxon>Desulfobacterales</taxon>
        <taxon>Desulfobacteraceae</taxon>
        <taxon>Desulfobacula</taxon>
    </lineage>
</organism>
<protein>
    <submittedName>
        <fullName evidence="4">Acetyltransferase (GNAT) domain-containing protein</fullName>
    </submittedName>
</protein>
<dbReference type="PANTHER" id="PTHR43626">
    <property type="entry name" value="ACYL-COA N-ACYLTRANSFERASE"/>
    <property type="match status" value="1"/>
</dbReference>
<keyword evidence="2" id="KW-0012">Acyltransferase</keyword>
<evidence type="ECO:0000256" key="1">
    <source>
        <dbReference type="ARBA" id="ARBA00022679"/>
    </source>
</evidence>
<gene>
    <name evidence="4" type="ORF">SAMN04487931_10563</name>
</gene>
<evidence type="ECO:0000313" key="4">
    <source>
        <dbReference type="EMBL" id="SDU15937.1"/>
    </source>
</evidence>
<dbReference type="RefSeq" id="WP_092233190.1">
    <property type="nucleotide sequence ID" value="NZ_FNLL01000005.1"/>
</dbReference>
<proteinExistence type="predicted"/>
<dbReference type="InterPro" id="IPR045039">
    <property type="entry name" value="NSI-like"/>
</dbReference>
<dbReference type="Proteomes" id="UP000199608">
    <property type="component" value="Unassembled WGS sequence"/>
</dbReference>
<reference evidence="5" key="1">
    <citation type="submission" date="2016-10" db="EMBL/GenBank/DDBJ databases">
        <authorList>
            <person name="Varghese N."/>
            <person name="Submissions S."/>
        </authorList>
    </citation>
    <scope>NUCLEOTIDE SEQUENCE [LARGE SCALE GENOMIC DNA]</scope>
    <source>
        <strain evidence="5">DSM 3384</strain>
    </source>
</reference>
<evidence type="ECO:0000313" key="5">
    <source>
        <dbReference type="Proteomes" id="UP000199608"/>
    </source>
</evidence>
<feature type="domain" description="N-acetyltransferase" evidence="3">
    <location>
        <begin position="9"/>
        <end position="142"/>
    </location>
</feature>
<dbReference type="AlphaFoldDB" id="A0A1H2G8L2"/>
<evidence type="ECO:0000256" key="2">
    <source>
        <dbReference type="ARBA" id="ARBA00023315"/>
    </source>
</evidence>
<evidence type="ECO:0000259" key="3">
    <source>
        <dbReference type="PROSITE" id="PS51186"/>
    </source>
</evidence>
<accession>A0A1H2G8L2</accession>
<keyword evidence="1 4" id="KW-0808">Transferase</keyword>
<dbReference type="InterPro" id="IPR016181">
    <property type="entry name" value="Acyl_CoA_acyltransferase"/>
</dbReference>
<dbReference type="PROSITE" id="PS51186">
    <property type="entry name" value="GNAT"/>
    <property type="match status" value="1"/>
</dbReference>
<sequence length="142" mass="15730">MPNDSKTEFIIKTIKSASMDDLIGLYKDAGWWDSSFEEHPEFLQSIVKDSALFVGAFAGQRLVGMGRALSDLASDAYIQDVAVLKTFRGKGIGKKIVQTLVKRLKEKGVGWIGLVAEPGTSLFYTKLGFETLKDHVPLKYKD</sequence>
<dbReference type="CDD" id="cd04301">
    <property type="entry name" value="NAT_SF"/>
    <property type="match status" value="1"/>
</dbReference>
<dbReference type="EMBL" id="FNLL01000005">
    <property type="protein sequence ID" value="SDU15937.1"/>
    <property type="molecule type" value="Genomic_DNA"/>
</dbReference>
<dbReference type="GO" id="GO:0008080">
    <property type="term" value="F:N-acetyltransferase activity"/>
    <property type="evidence" value="ECO:0007669"/>
    <property type="project" value="InterPro"/>
</dbReference>
<dbReference type="Gene3D" id="3.40.630.30">
    <property type="match status" value="1"/>
</dbReference>
<dbReference type="PANTHER" id="PTHR43626:SF4">
    <property type="entry name" value="GCN5-RELATED N-ACETYLTRANSFERASE 2, CHLOROPLASTIC"/>
    <property type="match status" value="1"/>
</dbReference>
<keyword evidence="5" id="KW-1185">Reference proteome</keyword>
<dbReference type="Pfam" id="PF00583">
    <property type="entry name" value="Acetyltransf_1"/>
    <property type="match status" value="1"/>
</dbReference>
<name>A0A1H2G8L2_9BACT</name>